<dbReference type="GO" id="GO:0071897">
    <property type="term" value="P:DNA biosynthetic process"/>
    <property type="evidence" value="ECO:0007669"/>
    <property type="project" value="UniProtKB-ARBA"/>
</dbReference>
<dbReference type="EMBL" id="BGPR01003463">
    <property type="protein sequence ID" value="GBM88460.1"/>
    <property type="molecule type" value="Genomic_DNA"/>
</dbReference>
<dbReference type="InterPro" id="IPR041577">
    <property type="entry name" value="RT_RNaseH_2"/>
</dbReference>
<feature type="domain" description="Reverse transcriptase/retrotransposon-derived protein RNase H-like" evidence="3">
    <location>
        <begin position="1"/>
        <end position="68"/>
    </location>
</feature>
<evidence type="ECO:0000313" key="5">
    <source>
        <dbReference type="Proteomes" id="UP000499080"/>
    </source>
</evidence>
<dbReference type="Pfam" id="PF17919">
    <property type="entry name" value="RT_RNaseH_2"/>
    <property type="match status" value="1"/>
</dbReference>
<evidence type="ECO:0000256" key="2">
    <source>
        <dbReference type="SAM" id="MobiDB-lite"/>
    </source>
</evidence>
<organism evidence="4 5">
    <name type="scientific">Araneus ventricosus</name>
    <name type="common">Orbweaver spider</name>
    <name type="synonym">Epeira ventricosa</name>
    <dbReference type="NCBI Taxonomy" id="182803"/>
    <lineage>
        <taxon>Eukaryota</taxon>
        <taxon>Metazoa</taxon>
        <taxon>Ecdysozoa</taxon>
        <taxon>Arthropoda</taxon>
        <taxon>Chelicerata</taxon>
        <taxon>Arachnida</taxon>
        <taxon>Araneae</taxon>
        <taxon>Araneomorphae</taxon>
        <taxon>Entelegynae</taxon>
        <taxon>Araneoidea</taxon>
        <taxon>Araneidae</taxon>
        <taxon>Araneus</taxon>
    </lineage>
</organism>
<feature type="compositionally biased region" description="Low complexity" evidence="2">
    <location>
        <begin position="225"/>
        <end position="249"/>
    </location>
</feature>
<gene>
    <name evidence="4" type="ORF">AVEN_17502_1</name>
</gene>
<dbReference type="OrthoDB" id="8038132at2759"/>
<comment type="caution">
    <text evidence="4">The sequence shown here is derived from an EMBL/GenBank/DDBJ whole genome shotgun (WGS) entry which is preliminary data.</text>
</comment>
<dbReference type="PANTHER" id="PTHR37984">
    <property type="entry name" value="PROTEIN CBG26694"/>
    <property type="match status" value="1"/>
</dbReference>
<sequence length="276" mass="30895">MLALYDCKKSAYLSADASSYGIGTIQDSSKRPSASRTLSGTEKGYAQIEKEALAVVWGCGKFHDYIVDLTVQCTPGKYLVIADALSRSQIEGSDDEELSDETTAYIQMVIATLPTTDKRLSEIWQAQQEDAVCIQLINFGQKGWPEKNALPTHYLQELEPGRVVWITDQIPYGRIKAKHAAPRFYLVETPRGIIRRSRFHLRPSSGQLKYDQNDTRRDLPDFSRDSSPLSLSDDMPGTPSLSSPTTLSTFSAPRSSEKFYKTRSGRTVRCPDRLDL</sequence>
<feature type="compositionally biased region" description="Basic and acidic residues" evidence="2">
    <location>
        <begin position="211"/>
        <end position="224"/>
    </location>
</feature>
<evidence type="ECO:0000313" key="4">
    <source>
        <dbReference type="EMBL" id="GBM88460.1"/>
    </source>
</evidence>
<evidence type="ECO:0000259" key="3">
    <source>
        <dbReference type="Pfam" id="PF17919"/>
    </source>
</evidence>
<dbReference type="GO" id="GO:0003824">
    <property type="term" value="F:catalytic activity"/>
    <property type="evidence" value="ECO:0007669"/>
    <property type="project" value="UniProtKB-KW"/>
</dbReference>
<keyword evidence="1" id="KW-0511">Multifunctional enzyme</keyword>
<dbReference type="AlphaFoldDB" id="A0A4Y2JEG9"/>
<reference evidence="4 5" key="1">
    <citation type="journal article" date="2019" name="Sci. Rep.">
        <title>Orb-weaving spider Araneus ventricosus genome elucidates the spidroin gene catalogue.</title>
        <authorList>
            <person name="Kono N."/>
            <person name="Nakamura H."/>
            <person name="Ohtoshi R."/>
            <person name="Moran D.A.P."/>
            <person name="Shinohara A."/>
            <person name="Yoshida Y."/>
            <person name="Fujiwara M."/>
            <person name="Mori M."/>
            <person name="Tomita M."/>
            <person name="Arakawa K."/>
        </authorList>
    </citation>
    <scope>NUCLEOTIDE SEQUENCE [LARGE SCALE GENOMIC DNA]</scope>
</reference>
<dbReference type="InterPro" id="IPR043502">
    <property type="entry name" value="DNA/RNA_pol_sf"/>
</dbReference>
<dbReference type="SUPFAM" id="SSF56672">
    <property type="entry name" value="DNA/RNA polymerases"/>
    <property type="match status" value="1"/>
</dbReference>
<accession>A0A4Y2JEG9</accession>
<dbReference type="Proteomes" id="UP000499080">
    <property type="component" value="Unassembled WGS sequence"/>
</dbReference>
<name>A0A4Y2JEG9_ARAVE</name>
<evidence type="ECO:0000256" key="1">
    <source>
        <dbReference type="ARBA" id="ARBA00023268"/>
    </source>
</evidence>
<keyword evidence="5" id="KW-1185">Reference proteome</keyword>
<proteinExistence type="predicted"/>
<dbReference type="InterPro" id="IPR050951">
    <property type="entry name" value="Retrovirus_Pol_polyprotein"/>
</dbReference>
<protein>
    <recommendedName>
        <fullName evidence="3">Reverse transcriptase/retrotransposon-derived protein RNase H-like domain-containing protein</fullName>
    </recommendedName>
</protein>
<feature type="region of interest" description="Disordered" evidence="2">
    <location>
        <begin position="205"/>
        <end position="264"/>
    </location>
</feature>
<dbReference type="PANTHER" id="PTHR37984:SF5">
    <property type="entry name" value="PROTEIN NYNRIN-LIKE"/>
    <property type="match status" value="1"/>
</dbReference>